<protein>
    <submittedName>
        <fullName evidence="3">Membrane protein</fullName>
    </submittedName>
</protein>
<evidence type="ECO:0000256" key="1">
    <source>
        <dbReference type="SAM" id="Phobius"/>
    </source>
</evidence>
<feature type="transmembrane region" description="Helical" evidence="1">
    <location>
        <begin position="175"/>
        <end position="193"/>
    </location>
</feature>
<keyword evidence="1" id="KW-0812">Transmembrane</keyword>
<evidence type="ECO:0000313" key="4">
    <source>
        <dbReference type="Proteomes" id="UP000297641"/>
    </source>
</evidence>
<evidence type="ECO:0000259" key="2">
    <source>
        <dbReference type="Pfam" id="PF07695"/>
    </source>
</evidence>
<dbReference type="EMBL" id="RQFT01000007">
    <property type="protein sequence ID" value="TGL07263.1"/>
    <property type="molecule type" value="Genomic_DNA"/>
</dbReference>
<keyword evidence="1" id="KW-0472">Membrane</keyword>
<comment type="caution">
    <text evidence="3">The sequence shown here is derived from an EMBL/GenBank/DDBJ whole genome shotgun (WGS) entry which is preliminary data.</text>
</comment>
<feature type="transmembrane region" description="Helical" evidence="1">
    <location>
        <begin position="72"/>
        <end position="94"/>
    </location>
</feature>
<organism evidence="3 4">
    <name type="scientific">Leptospira bouyouniensis</name>
    <dbReference type="NCBI Taxonomy" id="2484911"/>
    <lineage>
        <taxon>Bacteria</taxon>
        <taxon>Pseudomonadati</taxon>
        <taxon>Spirochaetota</taxon>
        <taxon>Spirochaetia</taxon>
        <taxon>Leptospirales</taxon>
        <taxon>Leptospiraceae</taxon>
        <taxon>Leptospira</taxon>
    </lineage>
</organism>
<gene>
    <name evidence="3" type="ORF">EHQ43_07560</name>
</gene>
<evidence type="ECO:0000313" key="3">
    <source>
        <dbReference type="EMBL" id="TGL07263.1"/>
    </source>
</evidence>
<name>A0A7I0HTW2_9LEPT</name>
<feature type="transmembrane region" description="Helical" evidence="1">
    <location>
        <begin position="225"/>
        <end position="246"/>
    </location>
</feature>
<sequence length="338" mass="38967">MNDQILTSVGKIGITKNEVHPKYKPQIILLPANKNYQFKLHVSNFHNRWGGYRYPILIGNAEIVFQKKQRRINFTVAVCIAAALMACYNIIFFYCRKTDITPLLFSIHCLMILLRALTTGERLGHLFTDDLSWDLLNRIEYFSAFSTEPVLYAFLYRMIPSLFWKRFGKYFNTPLYIMCYLTLVAPNSVYAFFLNYILLYIYLTVVPCWFFLLLLAVIKKEKDAVGLFVTYVVIMIANINDTLVTFGMVDGFYLVPYSQIFLIFSHSIIISKRYSNSLLASEELSIQMKQLVVSSQKIMSSKDDVDAAKSALEILTSKIGKGETIYIYVTNQSIEIAE</sequence>
<accession>A0A7I0HTW2</accession>
<dbReference type="Proteomes" id="UP000297641">
    <property type="component" value="Unassembled WGS sequence"/>
</dbReference>
<feature type="transmembrane region" description="Helical" evidence="1">
    <location>
        <begin position="252"/>
        <end position="270"/>
    </location>
</feature>
<dbReference type="Pfam" id="PF07695">
    <property type="entry name" value="7TMR-DISM_7TM"/>
    <property type="match status" value="1"/>
</dbReference>
<reference evidence="3 4" key="1">
    <citation type="journal article" date="2019" name="PLoS Negl. Trop. Dis.">
        <title>Revisiting the worldwide diversity of Leptospira species in the environment.</title>
        <authorList>
            <person name="Vincent A.T."/>
            <person name="Schiettekatte O."/>
            <person name="Bourhy P."/>
            <person name="Veyrier F.J."/>
            <person name="Picardeau M."/>
        </authorList>
    </citation>
    <scope>NUCLEOTIDE SEQUENCE [LARGE SCALE GENOMIC DNA]</scope>
    <source>
        <strain evidence="3 4">201800273</strain>
    </source>
</reference>
<dbReference type="InterPro" id="IPR011623">
    <property type="entry name" value="7TMR_DISM_rcpt_extracell_dom1"/>
</dbReference>
<feature type="domain" description="7TM-DISM receptor extracellular" evidence="2">
    <location>
        <begin position="81"/>
        <end position="271"/>
    </location>
</feature>
<proteinExistence type="predicted"/>
<dbReference type="RefSeq" id="WP_135770579.1">
    <property type="nucleotide sequence ID" value="NZ_RQFT01000007.1"/>
</dbReference>
<dbReference type="AlphaFoldDB" id="A0A7I0HTW2"/>
<feature type="transmembrane region" description="Helical" evidence="1">
    <location>
        <begin position="199"/>
        <end position="218"/>
    </location>
</feature>
<keyword evidence="1" id="KW-1133">Transmembrane helix</keyword>